<sequence length="315" mass="34273">MDRLANKVAIVFGAGPNIGGTIAHFLAREGAKVVVSDISLAAAEETVDFIRTRGFTAHAVQGNATIEADVRRIVAETVQTYGRVDIAVNMAGRVHFCHLLDMDMDDWNESVLSFPTAGLLTTRYTAKAMIDGGHGGSIIHLLSTAAHFGEADATAYTSSKAALLSFARSAAMDLAQYGIRVNTVTPCSMEHQLWTLMRDEVLDPEWQRPERGGFYSRDDYLKMLPLGRFPRASDLAWATVFLASDEAAIITGIDIPVDAGLRHKYPTWTPGDHSGANIRDFVAKTHITRFGETQEKLIPEPPTASGQSDPISQEN</sequence>
<dbReference type="RefSeq" id="WP_339969874.1">
    <property type="nucleotide sequence ID" value="NZ_JBBHJY010000013.1"/>
</dbReference>
<evidence type="ECO:0000313" key="4">
    <source>
        <dbReference type="EMBL" id="MEJ6012054.1"/>
    </source>
</evidence>
<comment type="similarity">
    <text evidence="1">Belongs to the short-chain dehydrogenases/reductases (SDR) family.</text>
</comment>
<dbReference type="EMBL" id="JBBHJY010000013">
    <property type="protein sequence ID" value="MEJ6012054.1"/>
    <property type="molecule type" value="Genomic_DNA"/>
</dbReference>
<reference evidence="4 5" key="1">
    <citation type="submission" date="2024-03" db="EMBL/GenBank/DDBJ databases">
        <authorList>
            <person name="Jo J.-H."/>
        </authorList>
    </citation>
    <scope>NUCLEOTIDE SEQUENCE [LARGE SCALE GENOMIC DNA]</scope>
    <source>
        <strain evidence="4 5">AS3R-12</strain>
    </source>
</reference>
<keyword evidence="2" id="KW-0560">Oxidoreductase</keyword>
<feature type="region of interest" description="Disordered" evidence="3">
    <location>
        <begin position="292"/>
        <end position="315"/>
    </location>
</feature>
<dbReference type="Pfam" id="PF13561">
    <property type="entry name" value="adh_short_C2"/>
    <property type="match status" value="1"/>
</dbReference>
<dbReference type="PRINTS" id="PR00081">
    <property type="entry name" value="GDHRDH"/>
</dbReference>
<dbReference type="InterPro" id="IPR002347">
    <property type="entry name" value="SDR_fam"/>
</dbReference>
<evidence type="ECO:0000313" key="5">
    <source>
        <dbReference type="Proteomes" id="UP001379235"/>
    </source>
</evidence>
<dbReference type="InterPro" id="IPR036291">
    <property type="entry name" value="NAD(P)-bd_dom_sf"/>
</dbReference>
<protein>
    <submittedName>
        <fullName evidence="4">SDR family oxidoreductase</fullName>
    </submittedName>
</protein>
<gene>
    <name evidence="4" type="ORF">WG900_19285</name>
</gene>
<evidence type="ECO:0000256" key="3">
    <source>
        <dbReference type="SAM" id="MobiDB-lite"/>
    </source>
</evidence>
<accession>A0ABU8SEZ4</accession>
<dbReference type="PROSITE" id="PS00061">
    <property type="entry name" value="ADH_SHORT"/>
    <property type="match status" value="1"/>
</dbReference>
<evidence type="ECO:0000256" key="2">
    <source>
        <dbReference type="ARBA" id="ARBA00023002"/>
    </source>
</evidence>
<dbReference type="CDD" id="cd05233">
    <property type="entry name" value="SDR_c"/>
    <property type="match status" value="1"/>
</dbReference>
<keyword evidence="5" id="KW-1185">Reference proteome</keyword>
<feature type="compositionally biased region" description="Polar residues" evidence="3">
    <location>
        <begin position="304"/>
        <end position="315"/>
    </location>
</feature>
<dbReference type="PANTHER" id="PTHR24321">
    <property type="entry name" value="DEHYDROGENASES, SHORT CHAIN"/>
    <property type="match status" value="1"/>
</dbReference>
<dbReference type="PRINTS" id="PR00080">
    <property type="entry name" value="SDRFAMILY"/>
</dbReference>
<comment type="caution">
    <text evidence="4">The sequence shown here is derived from an EMBL/GenBank/DDBJ whole genome shotgun (WGS) entry which is preliminary data.</text>
</comment>
<proteinExistence type="inferred from homology"/>
<evidence type="ECO:0000256" key="1">
    <source>
        <dbReference type="ARBA" id="ARBA00006484"/>
    </source>
</evidence>
<organism evidence="4 5">
    <name type="scientific">Novosphingobium aquae</name>
    <dbReference type="NCBI Taxonomy" id="3133435"/>
    <lineage>
        <taxon>Bacteria</taxon>
        <taxon>Pseudomonadati</taxon>
        <taxon>Pseudomonadota</taxon>
        <taxon>Alphaproteobacteria</taxon>
        <taxon>Sphingomonadales</taxon>
        <taxon>Sphingomonadaceae</taxon>
        <taxon>Novosphingobium</taxon>
    </lineage>
</organism>
<dbReference type="SUPFAM" id="SSF51735">
    <property type="entry name" value="NAD(P)-binding Rossmann-fold domains"/>
    <property type="match status" value="1"/>
</dbReference>
<dbReference type="Proteomes" id="UP001379235">
    <property type="component" value="Unassembled WGS sequence"/>
</dbReference>
<name>A0ABU8SEZ4_9SPHN</name>
<dbReference type="Gene3D" id="3.40.50.720">
    <property type="entry name" value="NAD(P)-binding Rossmann-like Domain"/>
    <property type="match status" value="1"/>
</dbReference>
<dbReference type="InterPro" id="IPR020904">
    <property type="entry name" value="Sc_DH/Rdtase_CS"/>
</dbReference>
<dbReference type="PANTHER" id="PTHR24321:SF8">
    <property type="entry name" value="ESTRADIOL 17-BETA-DEHYDROGENASE 8-RELATED"/>
    <property type="match status" value="1"/>
</dbReference>